<protein>
    <submittedName>
        <fullName evidence="1">Uncharacterized protein conserved in bacteria</fullName>
    </submittedName>
</protein>
<reference evidence="1 2" key="1">
    <citation type="submission" date="2019-01" db="EMBL/GenBank/DDBJ databases">
        <authorList>
            <consortium name="Pathogen Informatics"/>
        </authorList>
    </citation>
    <scope>NUCLEOTIDE SEQUENCE [LARGE SCALE GENOMIC DNA]</scope>
    <source>
        <strain evidence="1 2">NCTC10118</strain>
    </source>
</reference>
<dbReference type="SUPFAM" id="SSF101386">
    <property type="entry name" value="all-alpha NTP pyrophosphatases"/>
    <property type="match status" value="1"/>
</dbReference>
<accession>A0A449ACT3</accession>
<gene>
    <name evidence="1" type="ORF">NCTC10118_00158</name>
</gene>
<dbReference type="EMBL" id="LR214972">
    <property type="protein sequence ID" value="VEU62835.1"/>
    <property type="molecule type" value="Genomic_DNA"/>
</dbReference>
<sequence length="166" mass="20019">MNLIQLFEMQKKLDEKIEKKHESISPNFSKKEITLQRTLALMVEASEFINEVQSFKYWKQNKNISKTKVLEEFVDLLHFFISLSYQNDVPHTLNPKINEYNDINLQFKELFINISEILKQPNKENIQISFEIALGCFEMLGYNYNELFEAYFFKNQKNYKRLYSNY</sequence>
<name>A0A449ACT3_9BACT</name>
<organism evidence="1 2">
    <name type="scientific">Mycoplasmopsis bovirhinis</name>
    <dbReference type="NCBI Taxonomy" id="29553"/>
    <lineage>
        <taxon>Bacteria</taxon>
        <taxon>Bacillati</taxon>
        <taxon>Mycoplasmatota</taxon>
        <taxon>Mycoplasmoidales</taxon>
        <taxon>Metamycoplasmataceae</taxon>
        <taxon>Mycoplasmopsis</taxon>
    </lineage>
</organism>
<dbReference type="Gene3D" id="1.10.4010.10">
    <property type="entry name" value="Type II deoxyuridine triphosphatase"/>
    <property type="match status" value="1"/>
</dbReference>
<dbReference type="InterPro" id="IPR016947">
    <property type="entry name" value="UCP030140"/>
</dbReference>
<dbReference type="RefSeq" id="WP_129621035.1">
    <property type="nucleotide sequence ID" value="NZ_LR214972.1"/>
</dbReference>
<dbReference type="OrthoDB" id="5506143at2"/>
<evidence type="ECO:0000313" key="2">
    <source>
        <dbReference type="Proteomes" id="UP000289952"/>
    </source>
</evidence>
<dbReference type="Proteomes" id="UP000289952">
    <property type="component" value="Chromosome"/>
</dbReference>
<evidence type="ECO:0000313" key="1">
    <source>
        <dbReference type="EMBL" id="VEU62835.1"/>
    </source>
</evidence>
<dbReference type="CDD" id="cd11527">
    <property type="entry name" value="NTP-PPase_dUTPase"/>
    <property type="match status" value="1"/>
</dbReference>
<proteinExistence type="predicted"/>
<dbReference type="PIRSF" id="PIRSF030140">
    <property type="entry name" value="UCP030140"/>
    <property type="match status" value="1"/>
</dbReference>
<dbReference type="Pfam" id="PF08761">
    <property type="entry name" value="dUTPase_2"/>
    <property type="match status" value="1"/>
</dbReference>
<dbReference type="InterPro" id="IPR014871">
    <property type="entry name" value="dUTPase/dCTP_pyrophosphatase"/>
</dbReference>
<keyword evidence="2" id="KW-1185">Reference proteome</keyword>
<dbReference type="AlphaFoldDB" id="A0A449ACT3"/>